<reference evidence="10 11" key="1">
    <citation type="submission" date="2019-09" db="EMBL/GenBank/DDBJ databases">
        <title>Whole-genome sequence of the purple sulfur bacterium Thiohalocapsa marina DSM 19078.</title>
        <authorList>
            <person name="Kyndt J.A."/>
            <person name="Meyer T.E."/>
        </authorList>
    </citation>
    <scope>NUCLEOTIDE SEQUENCE [LARGE SCALE GENOMIC DNA]</scope>
    <source>
        <strain evidence="10 11">DSM 19078</strain>
    </source>
</reference>
<dbReference type="Proteomes" id="UP000322981">
    <property type="component" value="Unassembled WGS sequence"/>
</dbReference>
<keyword evidence="4 8" id="KW-1133">Transmembrane helix</keyword>
<dbReference type="RefSeq" id="WP_150094843.1">
    <property type="nucleotide sequence ID" value="NZ_VWXX01000051.1"/>
</dbReference>
<dbReference type="SUPFAM" id="SSF53850">
    <property type="entry name" value="Periplasmic binding protein-like II"/>
    <property type="match status" value="1"/>
</dbReference>
<organism evidence="10 11">
    <name type="scientific">Thiohalocapsa marina</name>
    <dbReference type="NCBI Taxonomy" id="424902"/>
    <lineage>
        <taxon>Bacteria</taxon>
        <taxon>Pseudomonadati</taxon>
        <taxon>Pseudomonadota</taxon>
        <taxon>Gammaproteobacteria</taxon>
        <taxon>Chromatiales</taxon>
        <taxon>Chromatiaceae</taxon>
        <taxon>Thiohalocapsa</taxon>
    </lineage>
</organism>
<dbReference type="EMBL" id="VWXX01000051">
    <property type="protein sequence ID" value="KAA6182231.1"/>
    <property type="molecule type" value="Genomic_DNA"/>
</dbReference>
<evidence type="ECO:0000256" key="4">
    <source>
        <dbReference type="ARBA" id="ARBA00022989"/>
    </source>
</evidence>
<evidence type="ECO:0000256" key="7">
    <source>
        <dbReference type="ARBA" id="ARBA00035652"/>
    </source>
</evidence>
<dbReference type="GO" id="GO:0043190">
    <property type="term" value="C:ATP-binding cassette (ABC) transporter complex"/>
    <property type="evidence" value="ECO:0007669"/>
    <property type="project" value="InterPro"/>
</dbReference>
<feature type="transmembrane region" description="Helical" evidence="8">
    <location>
        <begin position="422"/>
        <end position="448"/>
    </location>
</feature>
<dbReference type="PANTHER" id="PTHR30177:SF4">
    <property type="entry name" value="OSMOPROTECTANT IMPORT PERMEASE PROTEIN OSMW"/>
    <property type="match status" value="1"/>
</dbReference>
<dbReference type="InterPro" id="IPR051204">
    <property type="entry name" value="ABC_transp_perm/SBD"/>
</dbReference>
<comment type="subcellular location">
    <subcellularLocation>
        <location evidence="1 8">Cell membrane</location>
        <topology evidence="1 8">Multi-pass membrane protein</topology>
    </subcellularLocation>
</comment>
<dbReference type="GO" id="GO:0022857">
    <property type="term" value="F:transmembrane transporter activity"/>
    <property type="evidence" value="ECO:0007669"/>
    <property type="project" value="InterPro"/>
</dbReference>
<dbReference type="Pfam" id="PF04069">
    <property type="entry name" value="OpuAC"/>
    <property type="match status" value="1"/>
</dbReference>
<evidence type="ECO:0000313" key="10">
    <source>
        <dbReference type="EMBL" id="KAA6182231.1"/>
    </source>
</evidence>
<evidence type="ECO:0000259" key="9">
    <source>
        <dbReference type="PROSITE" id="PS50928"/>
    </source>
</evidence>
<dbReference type="PANTHER" id="PTHR30177">
    <property type="entry name" value="GLYCINE BETAINE/L-PROLINE TRANSPORT SYSTEM PERMEASE PROTEIN PROW"/>
    <property type="match status" value="1"/>
</dbReference>
<comment type="similarity">
    <text evidence="7">In the N-terminal section; belongs to the binding-protein-dependent transport system permease family.</text>
</comment>
<feature type="transmembrane region" description="Helical" evidence="8">
    <location>
        <begin position="312"/>
        <end position="335"/>
    </location>
</feature>
<feature type="transmembrane region" description="Helical" evidence="8">
    <location>
        <begin position="355"/>
        <end position="380"/>
    </location>
</feature>
<comment type="similarity">
    <text evidence="8">Belongs to the binding-protein-dependent transport system permease family.</text>
</comment>
<dbReference type="Gene3D" id="3.40.190.10">
    <property type="entry name" value="Periplasmic binding protein-like II"/>
    <property type="match status" value="1"/>
</dbReference>
<proteinExistence type="inferred from homology"/>
<keyword evidence="11" id="KW-1185">Reference proteome</keyword>
<protein>
    <submittedName>
        <fullName evidence="10">ABC transporter permease subunit</fullName>
    </submittedName>
</protein>
<dbReference type="InterPro" id="IPR000515">
    <property type="entry name" value="MetI-like"/>
</dbReference>
<dbReference type="SUPFAM" id="SSF161098">
    <property type="entry name" value="MetI-like"/>
    <property type="match status" value="1"/>
</dbReference>
<dbReference type="GO" id="GO:0031460">
    <property type="term" value="P:glycine betaine transport"/>
    <property type="evidence" value="ECO:0007669"/>
    <property type="project" value="TreeGrafter"/>
</dbReference>
<dbReference type="InterPro" id="IPR035906">
    <property type="entry name" value="MetI-like_sf"/>
</dbReference>
<dbReference type="InterPro" id="IPR007210">
    <property type="entry name" value="ABC_Gly_betaine_transp_sub-bd"/>
</dbReference>
<comment type="similarity">
    <text evidence="6">In the C-terminal section; belongs to the OsmX family.</text>
</comment>
<keyword evidence="3 8" id="KW-0812">Transmembrane</keyword>
<sequence length="504" mass="53824">MLAGCSGQGDAHSEIRIGSKKFTEGVILGEVLTGLATAQGLEATHKAALGGSRILYNALRRGEIDAYVEYSGTLMHEIFAGESEAAFEEEGVQGARESGSPMLPPILIQRLAADGIRIAGVLGFENNYALGMPRERAHALGIARISDLLDHPRLRLRFGSEFLERADGWPGLAAAYRLPQTDVLGMEHELAYRALATGAADLTDVYTTDAEIAHYDLVPLQDDQGYFRRYQALVLFRLDLPERVPGSLDAFDPLIGHLDAPRMIQMNADVKLGGQTEAEVAAGFLRDRLDLDIAVRAETLWDRLLRTTLEHLVLVGVSLSGAILVAVPLGMLAAYRQRLGQGVLAMVGIAQTIPALALLVFMIPFFGIGAAPAIAALFLYSLLPIVRNTHAGITGLSPPLVESALALGLPTRTRLWRIELPLALPMILAGIKTAAVINVGGATLGALIGAGGYGQPILTGIRLDDLGLILEGAIPAAVLALLTQWGFERIEARLLPRGLQSRDG</sequence>
<dbReference type="OrthoDB" id="9781705at2"/>
<evidence type="ECO:0000256" key="5">
    <source>
        <dbReference type="ARBA" id="ARBA00023136"/>
    </source>
</evidence>
<dbReference type="Gene3D" id="3.40.190.120">
    <property type="entry name" value="Osmoprotection protein (prox), domain 2"/>
    <property type="match status" value="1"/>
</dbReference>
<dbReference type="CDD" id="cd06261">
    <property type="entry name" value="TM_PBP2"/>
    <property type="match status" value="1"/>
</dbReference>
<accession>A0A5M8FGN6</accession>
<keyword evidence="2 8" id="KW-0813">Transport</keyword>
<evidence type="ECO:0000256" key="2">
    <source>
        <dbReference type="ARBA" id="ARBA00022448"/>
    </source>
</evidence>
<dbReference type="Pfam" id="PF00528">
    <property type="entry name" value="BPD_transp_1"/>
    <property type="match status" value="1"/>
</dbReference>
<feature type="transmembrane region" description="Helical" evidence="8">
    <location>
        <begin position="468"/>
        <end position="487"/>
    </location>
</feature>
<evidence type="ECO:0000256" key="3">
    <source>
        <dbReference type="ARBA" id="ARBA00022692"/>
    </source>
</evidence>
<keyword evidence="5 8" id="KW-0472">Membrane</keyword>
<dbReference type="FunFam" id="1.10.3720.10:FF:000001">
    <property type="entry name" value="Glycine betaine ABC transporter, permease"/>
    <property type="match status" value="1"/>
</dbReference>
<comment type="caution">
    <text evidence="10">The sequence shown here is derived from an EMBL/GenBank/DDBJ whole genome shotgun (WGS) entry which is preliminary data.</text>
</comment>
<dbReference type="AlphaFoldDB" id="A0A5M8FGN6"/>
<dbReference type="Gene3D" id="1.10.3720.10">
    <property type="entry name" value="MetI-like"/>
    <property type="match status" value="1"/>
</dbReference>
<dbReference type="PROSITE" id="PS50928">
    <property type="entry name" value="ABC_TM1"/>
    <property type="match status" value="1"/>
</dbReference>
<evidence type="ECO:0000256" key="6">
    <source>
        <dbReference type="ARBA" id="ARBA00035642"/>
    </source>
</evidence>
<name>A0A5M8FGN6_9GAMM</name>
<evidence type="ECO:0000313" key="11">
    <source>
        <dbReference type="Proteomes" id="UP000322981"/>
    </source>
</evidence>
<feature type="domain" description="ABC transmembrane type-1" evidence="9">
    <location>
        <begin position="308"/>
        <end position="487"/>
    </location>
</feature>
<gene>
    <name evidence="10" type="ORF">F2Q65_18255</name>
</gene>
<evidence type="ECO:0000256" key="1">
    <source>
        <dbReference type="ARBA" id="ARBA00004651"/>
    </source>
</evidence>
<evidence type="ECO:0000256" key="8">
    <source>
        <dbReference type="RuleBase" id="RU363032"/>
    </source>
</evidence>